<reference evidence="1 2" key="1">
    <citation type="submission" date="2018-06" db="EMBL/GenBank/DDBJ databases">
        <title>Comparative genomics reveals the genomic features of Rhizophagus irregularis, R. cerebriforme, R. diaphanum and Gigaspora rosea, and their symbiotic lifestyle signature.</title>
        <authorList>
            <person name="Morin E."/>
            <person name="San Clemente H."/>
            <person name="Chen E.C.H."/>
            <person name="De La Providencia I."/>
            <person name="Hainaut M."/>
            <person name="Kuo A."/>
            <person name="Kohler A."/>
            <person name="Murat C."/>
            <person name="Tang N."/>
            <person name="Roy S."/>
            <person name="Loubradou J."/>
            <person name="Henrissat B."/>
            <person name="Grigoriev I.V."/>
            <person name="Corradi N."/>
            <person name="Roux C."/>
            <person name="Martin F.M."/>
        </authorList>
    </citation>
    <scope>NUCLEOTIDE SEQUENCE [LARGE SCALE GENOMIC DNA]</scope>
    <source>
        <strain evidence="1 2">DAOM 227022</strain>
    </source>
</reference>
<name>A0A397THU1_9GLOM</name>
<dbReference type="AlphaFoldDB" id="A0A397THU1"/>
<dbReference type="EMBL" id="QKYT01000025">
    <property type="protein sequence ID" value="RIA97803.1"/>
    <property type="molecule type" value="Genomic_DNA"/>
</dbReference>
<evidence type="ECO:0000313" key="2">
    <source>
        <dbReference type="Proteomes" id="UP000265703"/>
    </source>
</evidence>
<evidence type="ECO:0000313" key="1">
    <source>
        <dbReference type="EMBL" id="RIA97803.1"/>
    </source>
</evidence>
<dbReference type="OrthoDB" id="2309465at2759"/>
<comment type="caution">
    <text evidence="1">The sequence shown here is derived from an EMBL/GenBank/DDBJ whole genome shotgun (WGS) entry which is preliminary data.</text>
</comment>
<proteinExistence type="predicted"/>
<dbReference type="Proteomes" id="UP000265703">
    <property type="component" value="Unassembled WGS sequence"/>
</dbReference>
<gene>
    <name evidence="1" type="ORF">C1645_813683</name>
</gene>
<keyword evidence="2" id="KW-1185">Reference proteome</keyword>
<protein>
    <recommendedName>
        <fullName evidence="3">Zinc-ribbon domain-containing protein</fullName>
    </recommendedName>
</protein>
<organism evidence="1 2">
    <name type="scientific">Glomus cerebriforme</name>
    <dbReference type="NCBI Taxonomy" id="658196"/>
    <lineage>
        <taxon>Eukaryota</taxon>
        <taxon>Fungi</taxon>
        <taxon>Fungi incertae sedis</taxon>
        <taxon>Mucoromycota</taxon>
        <taxon>Glomeromycotina</taxon>
        <taxon>Glomeromycetes</taxon>
        <taxon>Glomerales</taxon>
        <taxon>Glomeraceae</taxon>
        <taxon>Glomus</taxon>
    </lineage>
</organism>
<accession>A0A397THU1</accession>
<sequence length="259" mass="30381">MAKLTLNIAKEIACSRGGKCISERYINCQIPMLWKCTKDHLWSARLNMKKFAEKKGGFCLTTEYINRWDPLEWQCKEGHKHDHITHQPIDIANSIVQERGGKCLFTEYVNANTQMLWRCVKGHEWSTTLYRIKNMGRWCSQCASNFPCGLSEAKKIAHNKEDFLKIPEHPQGLELDIYYPQYGFAIEVQVTALISKIYKCNQSETLLLRKRDSPIASKNRNNVPLRQIFEKFVALDFSQLIKRIFYHRYDTVKYQEFST</sequence>
<evidence type="ECO:0008006" key="3">
    <source>
        <dbReference type="Google" id="ProtNLM"/>
    </source>
</evidence>